<evidence type="ECO:0000256" key="8">
    <source>
        <dbReference type="SAM" id="Phobius"/>
    </source>
</evidence>
<name>A0A1I7ITA7_9FLAO</name>
<dbReference type="SUPFAM" id="SSF48452">
    <property type="entry name" value="TPR-like"/>
    <property type="match status" value="1"/>
</dbReference>
<comment type="similarity">
    <text evidence="5">Belongs to the Rap family.</text>
</comment>
<dbReference type="PANTHER" id="PTHR46630:SF1">
    <property type="entry name" value="TETRATRICOPEPTIDE REPEAT PROTEIN 29"/>
    <property type="match status" value="1"/>
</dbReference>
<evidence type="ECO:0000313" key="10">
    <source>
        <dbReference type="EMBL" id="SFU76184.1"/>
    </source>
</evidence>
<evidence type="ECO:0000256" key="5">
    <source>
        <dbReference type="ARBA" id="ARBA00038253"/>
    </source>
</evidence>
<keyword evidence="3" id="KW-0677">Repeat</keyword>
<accession>A0A1I7ITA7</accession>
<feature type="coiled-coil region" evidence="7">
    <location>
        <begin position="406"/>
        <end position="456"/>
    </location>
</feature>
<dbReference type="InterPro" id="IPR016032">
    <property type="entry name" value="Sig_transdc_resp-reg_C-effctor"/>
</dbReference>
<evidence type="ECO:0000256" key="3">
    <source>
        <dbReference type="ARBA" id="ARBA00022737"/>
    </source>
</evidence>
<dbReference type="PANTHER" id="PTHR46630">
    <property type="entry name" value="TETRATRICOPEPTIDE REPEAT PROTEIN 29"/>
    <property type="match status" value="1"/>
</dbReference>
<keyword evidence="8" id="KW-0472">Membrane</keyword>
<dbReference type="EMBL" id="FPBK01000021">
    <property type="protein sequence ID" value="SFU76184.1"/>
    <property type="molecule type" value="Genomic_DNA"/>
</dbReference>
<dbReference type="Proteomes" id="UP000199138">
    <property type="component" value="Unassembled WGS sequence"/>
</dbReference>
<dbReference type="InterPro" id="IPR011990">
    <property type="entry name" value="TPR-like_helical_dom_sf"/>
</dbReference>
<evidence type="ECO:0000256" key="2">
    <source>
        <dbReference type="ARBA" id="ARBA00022490"/>
    </source>
</evidence>
<keyword evidence="8" id="KW-0812">Transmembrane</keyword>
<dbReference type="AlphaFoldDB" id="A0A1I7ITA7"/>
<protein>
    <submittedName>
        <fullName evidence="10">Tetratricopeptide repeat-containing protein</fullName>
    </submittedName>
</protein>
<dbReference type="STRING" id="1224947.SAMN05216480_12141"/>
<reference evidence="10 11" key="1">
    <citation type="submission" date="2016-10" db="EMBL/GenBank/DDBJ databases">
        <authorList>
            <person name="de Groot N.N."/>
        </authorList>
    </citation>
    <scope>NUCLEOTIDE SEQUENCE [LARGE SCALE GENOMIC DNA]</scope>
    <source>
        <strain evidence="10 11">CGMCC 1.12333</strain>
    </source>
</reference>
<keyword evidence="9" id="KW-0732">Signal</keyword>
<dbReference type="PROSITE" id="PS50005">
    <property type="entry name" value="TPR"/>
    <property type="match status" value="2"/>
</dbReference>
<dbReference type="Pfam" id="PF13181">
    <property type="entry name" value="TPR_8"/>
    <property type="match status" value="2"/>
</dbReference>
<evidence type="ECO:0000256" key="4">
    <source>
        <dbReference type="ARBA" id="ARBA00022803"/>
    </source>
</evidence>
<evidence type="ECO:0000256" key="7">
    <source>
        <dbReference type="SAM" id="Coils"/>
    </source>
</evidence>
<feature type="transmembrane region" description="Helical" evidence="8">
    <location>
        <begin position="383"/>
        <end position="406"/>
    </location>
</feature>
<dbReference type="InterPro" id="IPR019734">
    <property type="entry name" value="TPR_rpt"/>
</dbReference>
<keyword evidence="7" id="KW-0175">Coiled coil</keyword>
<keyword evidence="4 6" id="KW-0802">TPR repeat</keyword>
<proteinExistence type="inferred from homology"/>
<feature type="repeat" description="TPR" evidence="6">
    <location>
        <begin position="148"/>
        <end position="181"/>
    </location>
</feature>
<feature type="repeat" description="TPR" evidence="6">
    <location>
        <begin position="228"/>
        <end position="261"/>
    </location>
</feature>
<keyword evidence="8" id="KW-1133">Transmembrane helix</keyword>
<dbReference type="RefSeq" id="WP_093026505.1">
    <property type="nucleotide sequence ID" value="NZ_FPBK01000021.1"/>
</dbReference>
<dbReference type="GO" id="GO:0003677">
    <property type="term" value="F:DNA binding"/>
    <property type="evidence" value="ECO:0007669"/>
    <property type="project" value="InterPro"/>
</dbReference>
<gene>
    <name evidence="10" type="ORF">SAMN05216480_12141</name>
</gene>
<feature type="signal peptide" evidence="9">
    <location>
        <begin position="1"/>
        <end position="22"/>
    </location>
</feature>
<keyword evidence="11" id="KW-1185">Reference proteome</keyword>
<dbReference type="Pfam" id="PF13424">
    <property type="entry name" value="TPR_12"/>
    <property type="match status" value="1"/>
</dbReference>
<dbReference type="InterPro" id="IPR051476">
    <property type="entry name" value="Bac_ResReg_Asp_Phosphatase"/>
</dbReference>
<evidence type="ECO:0000256" key="1">
    <source>
        <dbReference type="ARBA" id="ARBA00004496"/>
    </source>
</evidence>
<keyword evidence="2" id="KW-0963">Cytoplasm</keyword>
<dbReference type="GO" id="GO:0005737">
    <property type="term" value="C:cytoplasm"/>
    <property type="evidence" value="ECO:0007669"/>
    <property type="project" value="UniProtKB-SubCell"/>
</dbReference>
<dbReference type="PROSITE" id="PS51257">
    <property type="entry name" value="PROKAR_LIPOPROTEIN"/>
    <property type="match status" value="1"/>
</dbReference>
<feature type="chain" id="PRO_5011510967" evidence="9">
    <location>
        <begin position="23"/>
        <end position="597"/>
    </location>
</feature>
<dbReference type="GO" id="GO:0006355">
    <property type="term" value="P:regulation of DNA-templated transcription"/>
    <property type="evidence" value="ECO:0007669"/>
    <property type="project" value="InterPro"/>
</dbReference>
<sequence>MHKGKYLSIFSFLLFLLSCSDALKEVPVTFDKDEIETFDSLVSLDIHSAQIKAKEALATSTGVDSLRLKALYFNARISIQLGDFENFMKYGDATLQLSDSLQSPFFKNKIHELLGRYYTQHNEYPKALEYYLLAENYFETLKDNHNLSSIYNGLGILYFDLKEYEKSKQYFNKAYHLYVQIGDKRGEGIFYANMGNVYNINAMYDEALTYQQKSYYVFKSIHDTTNMISSMINLSNIKAQTGKIDEAIEQLDTAFELSEANKSTLRLKERILLNYALLYLSLKKYDKAKKILREHDIVTDSLEYISGKLDAIDVRIDIANAEKDFEDVAAYTIAFYQLKDSVYGAQTKQKIEELKWQNEFDKSRLESELLQSKYQIEKERGTYLSYTIVLVILLSLVIISLVWVLYKNIRNNLKISKISNEKLQEQVKTEQLTIENERAENEILKLKAVQQTTELDAKNREITSINLQLLAKNKIMTDISKVVDRKNKSVSAIEKDLKSIVFQNQNQEKEWEQFKEVFEKIHPGFFDTIKLKYPQLSATDLRICAYIKIRMSLNETANLLNITLQSLHTSRYRIRKKLNLPSEISLDDFIHEIEVVQ</sequence>
<comment type="subcellular location">
    <subcellularLocation>
        <location evidence="1">Cytoplasm</location>
    </subcellularLocation>
</comment>
<dbReference type="SUPFAM" id="SSF46894">
    <property type="entry name" value="C-terminal effector domain of the bipartite response regulators"/>
    <property type="match status" value="1"/>
</dbReference>
<organism evidence="10 11">
    <name type="scientific">Pustulibacterium marinum</name>
    <dbReference type="NCBI Taxonomy" id="1224947"/>
    <lineage>
        <taxon>Bacteria</taxon>
        <taxon>Pseudomonadati</taxon>
        <taxon>Bacteroidota</taxon>
        <taxon>Flavobacteriia</taxon>
        <taxon>Flavobacteriales</taxon>
        <taxon>Flavobacteriaceae</taxon>
        <taxon>Pustulibacterium</taxon>
    </lineage>
</organism>
<dbReference type="Gene3D" id="1.25.40.10">
    <property type="entry name" value="Tetratricopeptide repeat domain"/>
    <property type="match status" value="1"/>
</dbReference>
<evidence type="ECO:0000313" key="11">
    <source>
        <dbReference type="Proteomes" id="UP000199138"/>
    </source>
</evidence>
<dbReference type="SMART" id="SM00028">
    <property type="entry name" value="TPR"/>
    <property type="match status" value="4"/>
</dbReference>
<evidence type="ECO:0000256" key="9">
    <source>
        <dbReference type="SAM" id="SignalP"/>
    </source>
</evidence>
<evidence type="ECO:0000256" key="6">
    <source>
        <dbReference type="PROSITE-ProRule" id="PRU00339"/>
    </source>
</evidence>
<dbReference type="OrthoDB" id="1090267at2"/>